<feature type="transmembrane region" description="Helical" evidence="6">
    <location>
        <begin position="259"/>
        <end position="282"/>
    </location>
</feature>
<comment type="caution">
    <text evidence="7">The sequence shown here is derived from an EMBL/GenBank/DDBJ whole genome shotgun (WGS) entry which is preliminary data.</text>
</comment>
<name>A0A0G0Z4B0_9BACT</name>
<dbReference type="Pfam" id="PF01943">
    <property type="entry name" value="Polysacc_synt"/>
    <property type="match status" value="1"/>
</dbReference>
<dbReference type="InterPro" id="IPR002797">
    <property type="entry name" value="Polysacc_synth"/>
</dbReference>
<dbReference type="PANTHER" id="PTHR30250:SF11">
    <property type="entry name" value="O-ANTIGEN TRANSPORTER-RELATED"/>
    <property type="match status" value="1"/>
</dbReference>
<dbReference type="EMBL" id="LCCZ01000029">
    <property type="protein sequence ID" value="KKS43575.1"/>
    <property type="molecule type" value="Genomic_DNA"/>
</dbReference>
<dbReference type="Proteomes" id="UP000034875">
    <property type="component" value="Unassembled WGS sequence"/>
</dbReference>
<dbReference type="CDD" id="cd13128">
    <property type="entry name" value="MATE_Wzx_like"/>
    <property type="match status" value="1"/>
</dbReference>
<evidence type="ECO:0000256" key="1">
    <source>
        <dbReference type="ARBA" id="ARBA00004651"/>
    </source>
</evidence>
<evidence type="ECO:0000256" key="6">
    <source>
        <dbReference type="SAM" id="Phobius"/>
    </source>
</evidence>
<evidence type="ECO:0000313" key="8">
    <source>
        <dbReference type="Proteomes" id="UP000034875"/>
    </source>
</evidence>
<accession>A0A0G0Z4B0</accession>
<keyword evidence="2" id="KW-1003">Cell membrane</keyword>
<evidence type="ECO:0000256" key="2">
    <source>
        <dbReference type="ARBA" id="ARBA00022475"/>
    </source>
</evidence>
<sequence length="485" mass="53303">MLRISNLSLMSLARSIFTNTAIHAIGKVISTAIGLAVVAMVARYLKPEGFGEYSTVAAYLQIFGIVLDMGLYVLAMREISKPGTDIARTFSSFFTLRLFSAVLILLPAPLIVHLFPYSDNVKIGVIITTVSYFGLSVIQMLTMFFQYKMAMTRVVIAETLGRIILLISVLAGISLNAGLHGMLAAVTIGSLVNASTAFFFMTRQIAFRLNFDFTHWKYILKETWPIGLSIFFNLIYYKMDTVILSLSWPSSVVGLYGAPYKVLEVLITFPAMFAGLMTPHFVKTYAEGNAERFEKLLSRALEVMTMIAVPLAIGTLFLGKDIMVLVGGQDFAESGNILKILMFAAAAIFIGNLFSNTVVAIGKQKKMLWVYIAVAIISLGLYLYFIPKYSYWAASILTVVSETIVMCLGIYIVLSNTRARINLKGILKIIISAGVMGLFLHLAKLPLILAIPAGAIIYGSMLILTKAITAQTLKEIFSTQRKEPA</sequence>
<dbReference type="PANTHER" id="PTHR30250">
    <property type="entry name" value="PST FAMILY PREDICTED COLANIC ACID TRANSPORTER"/>
    <property type="match status" value="1"/>
</dbReference>
<feature type="transmembrane region" description="Helical" evidence="6">
    <location>
        <begin position="159"/>
        <end position="177"/>
    </location>
</feature>
<dbReference type="GO" id="GO:0005886">
    <property type="term" value="C:plasma membrane"/>
    <property type="evidence" value="ECO:0007669"/>
    <property type="project" value="UniProtKB-SubCell"/>
</dbReference>
<feature type="transmembrane region" description="Helical" evidence="6">
    <location>
        <begin position="368"/>
        <end position="385"/>
    </location>
</feature>
<feature type="transmembrane region" description="Helical" evidence="6">
    <location>
        <begin position="340"/>
        <end position="361"/>
    </location>
</feature>
<keyword evidence="4 6" id="KW-1133">Transmembrane helix</keyword>
<feature type="transmembrane region" description="Helical" evidence="6">
    <location>
        <begin position="391"/>
        <end position="414"/>
    </location>
</feature>
<evidence type="ECO:0000256" key="5">
    <source>
        <dbReference type="ARBA" id="ARBA00023136"/>
    </source>
</evidence>
<dbReference type="InterPro" id="IPR050833">
    <property type="entry name" value="Poly_Biosynth_Transport"/>
</dbReference>
<protein>
    <submittedName>
        <fullName evidence="7">Polysaccharide biosynthesis protein, MviN-like protein family</fullName>
    </submittedName>
</protein>
<keyword evidence="3 6" id="KW-0812">Transmembrane</keyword>
<feature type="transmembrane region" description="Helical" evidence="6">
    <location>
        <begin position="123"/>
        <end position="147"/>
    </location>
</feature>
<evidence type="ECO:0000313" key="7">
    <source>
        <dbReference type="EMBL" id="KKS43575.1"/>
    </source>
</evidence>
<dbReference type="AlphaFoldDB" id="A0A0G0Z4B0"/>
<reference evidence="7 8" key="1">
    <citation type="journal article" date="2015" name="Nature">
        <title>rRNA introns, odd ribosomes, and small enigmatic genomes across a large radiation of phyla.</title>
        <authorList>
            <person name="Brown C.T."/>
            <person name="Hug L.A."/>
            <person name="Thomas B.C."/>
            <person name="Sharon I."/>
            <person name="Castelle C.J."/>
            <person name="Singh A."/>
            <person name="Wilkins M.J."/>
            <person name="Williams K.H."/>
            <person name="Banfield J.F."/>
        </authorList>
    </citation>
    <scope>NUCLEOTIDE SEQUENCE [LARGE SCALE GENOMIC DNA]</scope>
</reference>
<organism evidence="7 8">
    <name type="scientific">candidate division CPR1 bacterium GW2011_GWA2_42_17</name>
    <dbReference type="NCBI Taxonomy" id="1618341"/>
    <lineage>
        <taxon>Bacteria</taxon>
        <taxon>candidate division CPR1</taxon>
    </lineage>
</organism>
<feature type="transmembrane region" description="Helical" evidence="6">
    <location>
        <begin position="96"/>
        <end position="117"/>
    </location>
</feature>
<feature type="transmembrane region" description="Helical" evidence="6">
    <location>
        <begin position="426"/>
        <end position="443"/>
    </location>
</feature>
<feature type="transmembrane region" description="Helical" evidence="6">
    <location>
        <begin position="56"/>
        <end position="75"/>
    </location>
</feature>
<keyword evidence="5 6" id="KW-0472">Membrane</keyword>
<feature type="transmembrane region" description="Helical" evidence="6">
    <location>
        <begin position="21"/>
        <end position="44"/>
    </location>
</feature>
<feature type="transmembrane region" description="Helical" evidence="6">
    <location>
        <begin position="183"/>
        <end position="202"/>
    </location>
</feature>
<feature type="transmembrane region" description="Helical" evidence="6">
    <location>
        <begin position="449"/>
        <end position="468"/>
    </location>
</feature>
<feature type="transmembrane region" description="Helical" evidence="6">
    <location>
        <begin position="223"/>
        <end position="239"/>
    </location>
</feature>
<gene>
    <name evidence="7" type="ORF">UV05_C0029G0002</name>
</gene>
<evidence type="ECO:0000256" key="4">
    <source>
        <dbReference type="ARBA" id="ARBA00022989"/>
    </source>
</evidence>
<proteinExistence type="predicted"/>
<feature type="transmembrane region" description="Helical" evidence="6">
    <location>
        <begin position="303"/>
        <end position="328"/>
    </location>
</feature>
<comment type="subcellular location">
    <subcellularLocation>
        <location evidence="1">Cell membrane</location>
        <topology evidence="1">Multi-pass membrane protein</topology>
    </subcellularLocation>
</comment>
<evidence type="ECO:0000256" key="3">
    <source>
        <dbReference type="ARBA" id="ARBA00022692"/>
    </source>
</evidence>